<sequence>MNAIQQKCRPKHQVLVLKCYPRTAKGAVDVKPNSSELSYLLFYATSRKSKIQKIGAYLEKKTASDVWRMRIGNVQVTLGILAALIEKSPKDVTLIAPCVLKILDLILRSNDITMIESSLPTFEALCEHHDPSSLFGDQVYLQQYESVVREYAQLASTRPQPNKGNLSRSVQLRWRNAGLSAIKSIAASDALASTSGRQIDVIVPLILENLWTDNAEWLETLLRRIQEEEKVDADRMLRRRTSVGTVGTADTGGNDAAVFTESALDADKLAEEDTGMLALQCLKSIFIVPNRPQIHGATAALLKFIFDRISQGDSVVTLGQDRKNDSGWALTIYNFICRWAPVQDRYVILVVAMDTLIRDPTKEDKIDQQLSLVAIIGSLLRSDVNLIGLSVMDVLLGFIRQMRKLLHPGAPSRNETTVNEKTDTDVVVEPTTPRRKELLTRLEECIGDIATHVYYADQITDMITAILTRLKPSRPSNTGTPQPEKNESTEVVASTLDPSESQINLDAYFSHNQGRVSALKVIKGILLVANPKRKMSGNMDLSRNRVPAHVWEGTYWLLRDTDGQVRKAYVDALTTWLDRETTPADSKARSETMVQSRSALHQGRDFSHATTRRAVSNASARERPLRGGRRSHFLPLLHIAIYDNALQYFDYESDLAMLHVLLTKLVFCLGVNSVRYGIPMIYRLQEDIQDIDLPVHKVRIAALCHGYFWALTEKFELDGSVAGRAITNEVIRRREKGFWVDGINVPCPEVQDIGMPGQVGPAPSWDAASLEKEALLPFDDRTALVECISHAYTESARSPSTSPAVSPNRKTTQPILGSTMTNLALDDQVDLPSSFREQMLTEWSREAAAAALAADSKAESLNGSKAGTTKSRNRLTIHTAGVESNGADLGSPFTGSPRHSARPHSARAPGTRDNAGSVRARRTSVKSGFASPPTMFPSKGIASVEQLKMVLSGDANSNALGLRSSAGDDEEGSSGDSMVSYESPSELSFNPPGTQQSDGSPGGGLKRTSSTSRGGPLGSNPAQNNAGKPEFGEDGAPLSPKNDNSVPPVPPLPRSGASSTVPEDDIAAQDYASKAAPKGRTGSRAGNSLRVRHSSRAATTTTGAHDGEDGKAMDLQELLRGIDSHSGEGSLGNVTRPPY</sequence>
<organism evidence="1 2">
    <name type="scientific">Trichothecium roseum</name>
    <dbReference type="NCBI Taxonomy" id="47278"/>
    <lineage>
        <taxon>Eukaryota</taxon>
        <taxon>Fungi</taxon>
        <taxon>Dikarya</taxon>
        <taxon>Ascomycota</taxon>
        <taxon>Pezizomycotina</taxon>
        <taxon>Sordariomycetes</taxon>
        <taxon>Hypocreomycetidae</taxon>
        <taxon>Hypocreales</taxon>
        <taxon>Hypocreales incertae sedis</taxon>
        <taxon>Trichothecium</taxon>
    </lineage>
</organism>
<proteinExistence type="predicted"/>
<dbReference type="Proteomes" id="UP001163324">
    <property type="component" value="Chromosome 1"/>
</dbReference>
<dbReference type="EMBL" id="CM047940">
    <property type="protein sequence ID" value="KAI9903590.1"/>
    <property type="molecule type" value="Genomic_DNA"/>
</dbReference>
<protein>
    <submittedName>
        <fullName evidence="1">Uncharacterized protein</fullName>
    </submittedName>
</protein>
<keyword evidence="2" id="KW-1185">Reference proteome</keyword>
<evidence type="ECO:0000313" key="1">
    <source>
        <dbReference type="EMBL" id="KAI9903590.1"/>
    </source>
</evidence>
<evidence type="ECO:0000313" key="2">
    <source>
        <dbReference type="Proteomes" id="UP001163324"/>
    </source>
</evidence>
<accession>A0ACC0VD02</accession>
<comment type="caution">
    <text evidence="1">The sequence shown here is derived from an EMBL/GenBank/DDBJ whole genome shotgun (WGS) entry which is preliminary data.</text>
</comment>
<name>A0ACC0VD02_9HYPO</name>
<reference evidence="1" key="1">
    <citation type="submission" date="2022-10" db="EMBL/GenBank/DDBJ databases">
        <title>Complete Genome of Trichothecium roseum strain YXFP-22015, a Plant Pathogen Isolated from Citrus.</title>
        <authorList>
            <person name="Wang Y."/>
            <person name="Zhu L."/>
        </authorList>
    </citation>
    <scope>NUCLEOTIDE SEQUENCE</scope>
    <source>
        <strain evidence="1">YXFP-22015</strain>
    </source>
</reference>
<gene>
    <name evidence="1" type="ORF">N3K66_000119</name>
</gene>